<evidence type="ECO:0000256" key="7">
    <source>
        <dbReference type="PIRSR" id="PIRSR601019-2"/>
    </source>
</evidence>
<dbReference type="GO" id="GO:0005834">
    <property type="term" value="C:heterotrimeric G-protein complex"/>
    <property type="evidence" value="ECO:0007669"/>
    <property type="project" value="TreeGrafter"/>
</dbReference>
<dbReference type="EMBL" id="JXXN02001276">
    <property type="protein sequence ID" value="THD25131.1"/>
    <property type="molecule type" value="Genomic_DNA"/>
</dbReference>
<evidence type="ECO:0000313" key="9">
    <source>
        <dbReference type="EMBL" id="THD25131.1"/>
    </source>
</evidence>
<dbReference type="InterPro" id="IPR011025">
    <property type="entry name" value="GproteinA_insert"/>
</dbReference>
<feature type="region of interest" description="Disordered" evidence="8">
    <location>
        <begin position="360"/>
        <end position="419"/>
    </location>
</feature>
<dbReference type="SUPFAM" id="SSF52540">
    <property type="entry name" value="P-loop containing nucleoside triphosphate hydrolases"/>
    <property type="match status" value="1"/>
</dbReference>
<keyword evidence="4 6" id="KW-0342">GTP-binding</keyword>
<dbReference type="Gene3D" id="3.40.50.300">
    <property type="entry name" value="P-loop containing nucleotide triphosphate hydrolases"/>
    <property type="match status" value="2"/>
</dbReference>
<keyword evidence="7" id="KW-0460">Magnesium</keyword>
<reference evidence="9" key="1">
    <citation type="submission" date="2019-03" db="EMBL/GenBank/DDBJ databases">
        <title>Improved annotation for the trematode Fasciola hepatica.</title>
        <authorList>
            <person name="Choi Y.-J."/>
            <person name="Martin J."/>
            <person name="Mitreva M."/>
        </authorList>
    </citation>
    <scope>NUCLEOTIDE SEQUENCE [LARGE SCALE GENOMIC DNA]</scope>
</reference>
<dbReference type="InterPro" id="IPR027417">
    <property type="entry name" value="P-loop_NTPase"/>
</dbReference>
<feature type="compositionally biased region" description="Polar residues" evidence="8">
    <location>
        <begin position="360"/>
        <end position="392"/>
    </location>
</feature>
<dbReference type="GO" id="GO:0003924">
    <property type="term" value="F:GTPase activity"/>
    <property type="evidence" value="ECO:0007669"/>
    <property type="project" value="InterPro"/>
</dbReference>
<dbReference type="CDD" id="cd00066">
    <property type="entry name" value="G-alpha"/>
    <property type="match status" value="1"/>
</dbReference>
<gene>
    <name evidence="9" type="ORF">D915_003990</name>
</gene>
<dbReference type="FunFam" id="3.40.50.300:FF:000692">
    <property type="entry name" value="Guanine nucleotide-binding protein subunit alpha"/>
    <property type="match status" value="1"/>
</dbReference>
<feature type="binding site" evidence="6">
    <location>
        <begin position="307"/>
        <end position="310"/>
    </location>
    <ligand>
        <name>GTP</name>
        <dbReference type="ChEBI" id="CHEBI:37565"/>
    </ligand>
</feature>
<feature type="binding site" evidence="6">
    <location>
        <begin position="58"/>
        <end position="63"/>
    </location>
    <ligand>
        <name>GTP</name>
        <dbReference type="ChEBI" id="CHEBI:37565"/>
    </ligand>
</feature>
<dbReference type="PANTHER" id="PTHR10218:SF360">
    <property type="entry name" value="GUANINE NUCLEOTIDE-BINDING PROTEIN SUBUNIT ALPHA HOMOLOG"/>
    <property type="match status" value="1"/>
</dbReference>
<evidence type="ECO:0000256" key="2">
    <source>
        <dbReference type="ARBA" id="ARBA00022723"/>
    </source>
</evidence>
<protein>
    <submittedName>
        <fullName evidence="9">Guanine nucleotide binding protein subunit</fullName>
    </submittedName>
</protein>
<sequence>MSDTLRMLTCCTGPSASHTSAELLRWQRKRNREIERDLKKEKDKLRRRQMILLLGTGESGKSTFLKQMKIINGKRFSPKELEQLKDIIYDNIYKGVLFLLQARENLCFRWANGDHSEAAQAAQQLEAYFRDTRVMRRDRARLNQLQWTEDEFLQLVPAMRAIWADPSIQSAFDQRAKVITENFSENTRYYLNRLNYIGTKGYCPTDEDIVWSRKPTESIIEEEIIVHHASLVFVDVGGQTKERRKWCQCFSDMTSVLFLIASSHYDEHYQDRVTKEFRNKLREAMIVFEGLINHVAFRRVSIIIFFNKTDILKEKVASGQSNIRDEFPNYPARFDPFRLQDVQTFMVEAFVSLVNQSTSDPVPMTTNPRVRTTGRGSLSSPSFSGINRNDSGSGPRRTSAPGCANTTLAINTPKPGMPPVRRRMLYRHFTTAVDRRNIETVFHAMQDTVLQINLRRIMMS</sequence>
<name>A0A4E0RF65_FASHE</name>
<evidence type="ECO:0000256" key="5">
    <source>
        <dbReference type="ARBA" id="ARBA00023224"/>
    </source>
</evidence>
<proteinExistence type="predicted"/>
<dbReference type="SMART" id="SM00275">
    <property type="entry name" value="G_alpha"/>
    <property type="match status" value="1"/>
</dbReference>
<evidence type="ECO:0000313" key="10">
    <source>
        <dbReference type="Proteomes" id="UP000230066"/>
    </source>
</evidence>
<accession>A0A4E0RF65</accession>
<dbReference type="GO" id="GO:0005737">
    <property type="term" value="C:cytoplasm"/>
    <property type="evidence" value="ECO:0007669"/>
    <property type="project" value="TreeGrafter"/>
</dbReference>
<dbReference type="GO" id="GO:0031683">
    <property type="term" value="F:G-protein beta/gamma-subunit complex binding"/>
    <property type="evidence" value="ECO:0007669"/>
    <property type="project" value="InterPro"/>
</dbReference>
<feature type="binding site" evidence="6">
    <location>
        <begin position="235"/>
        <end position="239"/>
    </location>
    <ligand>
        <name>GTP</name>
        <dbReference type="ChEBI" id="CHEBI:37565"/>
    </ligand>
</feature>
<evidence type="ECO:0000256" key="3">
    <source>
        <dbReference type="ARBA" id="ARBA00022741"/>
    </source>
</evidence>
<dbReference type="PRINTS" id="PR00318">
    <property type="entry name" value="GPROTEINA"/>
</dbReference>
<comment type="subunit">
    <text evidence="1">G proteins are composed of 3 units; alpha, beta and gamma. The alpha chain contains the guanine nucleotide binding site.</text>
</comment>
<dbReference type="GO" id="GO:0005525">
    <property type="term" value="F:GTP binding"/>
    <property type="evidence" value="ECO:0007669"/>
    <property type="project" value="UniProtKB-KW"/>
</dbReference>
<dbReference type="GO" id="GO:0046872">
    <property type="term" value="F:metal ion binding"/>
    <property type="evidence" value="ECO:0007669"/>
    <property type="project" value="UniProtKB-KW"/>
</dbReference>
<feature type="binding site" evidence="7">
    <location>
        <position position="216"/>
    </location>
    <ligand>
        <name>Mg(2+)</name>
        <dbReference type="ChEBI" id="CHEBI:18420"/>
    </ligand>
</feature>
<dbReference type="GO" id="GO:0007188">
    <property type="term" value="P:adenylate cyclase-modulating G protein-coupled receptor signaling pathway"/>
    <property type="evidence" value="ECO:0007669"/>
    <property type="project" value="TreeGrafter"/>
</dbReference>
<dbReference type="AlphaFoldDB" id="A0A4E0RF65"/>
<keyword evidence="5" id="KW-0807">Transducer</keyword>
<keyword evidence="10" id="KW-1185">Reference proteome</keyword>
<dbReference type="GO" id="GO:0001664">
    <property type="term" value="F:G protein-coupled receptor binding"/>
    <property type="evidence" value="ECO:0007669"/>
    <property type="project" value="TreeGrafter"/>
</dbReference>
<evidence type="ECO:0000256" key="8">
    <source>
        <dbReference type="SAM" id="MobiDB-lite"/>
    </source>
</evidence>
<comment type="caution">
    <text evidence="9">The sequence shown here is derived from an EMBL/GenBank/DDBJ whole genome shotgun (WGS) entry which is preliminary data.</text>
</comment>
<dbReference type="InterPro" id="IPR001019">
    <property type="entry name" value="Gprotein_alpha_su"/>
</dbReference>
<organism evidence="9 10">
    <name type="scientific">Fasciola hepatica</name>
    <name type="common">Liver fluke</name>
    <dbReference type="NCBI Taxonomy" id="6192"/>
    <lineage>
        <taxon>Eukaryota</taxon>
        <taxon>Metazoa</taxon>
        <taxon>Spiralia</taxon>
        <taxon>Lophotrochozoa</taxon>
        <taxon>Platyhelminthes</taxon>
        <taxon>Trematoda</taxon>
        <taxon>Digenea</taxon>
        <taxon>Plagiorchiida</taxon>
        <taxon>Echinostomata</taxon>
        <taxon>Echinostomatoidea</taxon>
        <taxon>Fasciolidae</taxon>
        <taxon>Fasciola</taxon>
    </lineage>
</organism>
<dbReference type="Gene3D" id="1.10.400.10">
    <property type="entry name" value="GI Alpha 1, domain 2-like"/>
    <property type="match status" value="1"/>
</dbReference>
<feature type="binding site" evidence="7">
    <location>
        <position position="62"/>
    </location>
    <ligand>
        <name>Mg(2+)</name>
        <dbReference type="ChEBI" id="CHEBI:18420"/>
    </ligand>
</feature>
<dbReference type="PROSITE" id="PS51882">
    <property type="entry name" value="G_ALPHA"/>
    <property type="match status" value="1"/>
</dbReference>
<keyword evidence="2 7" id="KW-0479">Metal-binding</keyword>
<dbReference type="PANTHER" id="PTHR10218">
    <property type="entry name" value="GTP-BINDING PROTEIN ALPHA SUBUNIT"/>
    <property type="match status" value="1"/>
</dbReference>
<dbReference type="Pfam" id="PF00503">
    <property type="entry name" value="G-alpha"/>
    <property type="match status" value="1"/>
</dbReference>
<dbReference type="Proteomes" id="UP000230066">
    <property type="component" value="Unassembled WGS sequence"/>
</dbReference>
<keyword evidence="3 6" id="KW-0547">Nucleotide-binding</keyword>
<dbReference type="SUPFAM" id="SSF47895">
    <property type="entry name" value="Transducin (alpha subunit), insertion domain"/>
    <property type="match status" value="1"/>
</dbReference>
<evidence type="ECO:0000256" key="4">
    <source>
        <dbReference type="ARBA" id="ARBA00023134"/>
    </source>
</evidence>
<evidence type="ECO:0000256" key="6">
    <source>
        <dbReference type="PIRSR" id="PIRSR601019-1"/>
    </source>
</evidence>
<evidence type="ECO:0000256" key="1">
    <source>
        <dbReference type="ARBA" id="ARBA00011356"/>
    </source>
</evidence>